<comment type="caution">
    <text evidence="4">The sequence shown here is derived from an EMBL/GenBank/DDBJ whole genome shotgun (WGS) entry which is preliminary data.</text>
</comment>
<comment type="similarity">
    <text evidence="1">Belongs to the NAD(P)H dehydrogenase (quinone) family.</text>
</comment>
<proteinExistence type="inferred from homology"/>
<evidence type="ECO:0000313" key="5">
    <source>
        <dbReference type="Proteomes" id="UP000028702"/>
    </source>
</evidence>
<accession>A0A081BC72</accession>
<dbReference type="Pfam" id="PF02525">
    <property type="entry name" value="Flavodoxin_2"/>
    <property type="match status" value="1"/>
</dbReference>
<dbReference type="GO" id="GO:0005829">
    <property type="term" value="C:cytosol"/>
    <property type="evidence" value="ECO:0007669"/>
    <property type="project" value="TreeGrafter"/>
</dbReference>
<dbReference type="PANTHER" id="PTHR10204">
    <property type="entry name" value="NAD P H OXIDOREDUCTASE-RELATED"/>
    <property type="match status" value="1"/>
</dbReference>
<dbReference type="InterPro" id="IPR003680">
    <property type="entry name" value="Flavodoxin_fold"/>
</dbReference>
<evidence type="ECO:0000256" key="2">
    <source>
        <dbReference type="ARBA" id="ARBA00023002"/>
    </source>
</evidence>
<evidence type="ECO:0000259" key="3">
    <source>
        <dbReference type="Pfam" id="PF02525"/>
    </source>
</evidence>
<dbReference type="PANTHER" id="PTHR10204:SF34">
    <property type="entry name" value="NAD(P)H DEHYDROGENASE [QUINONE] 1 ISOFORM 1"/>
    <property type="match status" value="1"/>
</dbReference>
<dbReference type="InterPro" id="IPR029039">
    <property type="entry name" value="Flavoprotein-like_sf"/>
</dbReference>
<protein>
    <submittedName>
        <fullName evidence="4">Flavodoxin-like fold protein</fullName>
    </submittedName>
</protein>
<dbReference type="RefSeq" id="WP_045447312.1">
    <property type="nucleotide sequence ID" value="NZ_BBIO01000011.1"/>
</dbReference>
<dbReference type="STRING" id="1333998.M2A_2139"/>
<feature type="domain" description="Flavodoxin-like fold" evidence="3">
    <location>
        <begin position="3"/>
        <end position="186"/>
    </location>
</feature>
<dbReference type="GO" id="GO:0003955">
    <property type="term" value="F:NAD(P)H dehydrogenase (quinone) activity"/>
    <property type="evidence" value="ECO:0007669"/>
    <property type="project" value="TreeGrafter"/>
</dbReference>
<gene>
    <name evidence="4" type="ORF">M2A_2139</name>
</gene>
<dbReference type="AlphaFoldDB" id="A0A081BC72"/>
<dbReference type="SUPFAM" id="SSF52218">
    <property type="entry name" value="Flavoproteins"/>
    <property type="match status" value="1"/>
</dbReference>
<dbReference type="InterPro" id="IPR051545">
    <property type="entry name" value="NAD(P)H_dehydrogenase_qn"/>
</dbReference>
<sequence length="192" mass="20913">MTKIAIIVGHARKDTFCEALGKAYLKGAEAAGHEAALFVTSRMAFDPVLHEGFSAPQPLEPDLQAAQDAVGAAEHLVFIFPLWLGTLPAIFKGFLERILQPGFAMSGDLAKGTYTRLLKGKSARVIVTMGMPGFVYKWYFGAHALKMFKRNILKFVGIGPIRSSIFGNVEGVSAAKRQGWLKQMEERGKNAA</sequence>
<keyword evidence="2" id="KW-0560">Oxidoreductase</keyword>
<reference evidence="4 5" key="1">
    <citation type="submission" date="2014-07" db="EMBL/GenBank/DDBJ databases">
        <title>Tepidicaulis marinum gen. nov., sp. nov., a novel marine bacterium denitrifying nitrate to nitrous oxide strictly under microaerobic conditions.</title>
        <authorList>
            <person name="Takeuchi M."/>
            <person name="Yamagishi T."/>
            <person name="Kamagata Y."/>
            <person name="Oshima K."/>
            <person name="Hattori M."/>
            <person name="Katayama T."/>
            <person name="Hanada S."/>
            <person name="Tamaki H."/>
            <person name="Marumo K."/>
            <person name="Maeda H."/>
            <person name="Nedachi M."/>
            <person name="Iwasaki W."/>
            <person name="Suwa Y."/>
            <person name="Sakata S."/>
        </authorList>
    </citation>
    <scope>NUCLEOTIDE SEQUENCE [LARGE SCALE GENOMIC DNA]</scope>
    <source>
        <strain evidence="4 5">MA2</strain>
    </source>
</reference>
<evidence type="ECO:0000256" key="1">
    <source>
        <dbReference type="ARBA" id="ARBA00006252"/>
    </source>
</evidence>
<name>A0A081BC72_9HYPH</name>
<evidence type="ECO:0000313" key="4">
    <source>
        <dbReference type="EMBL" id="GAK45640.1"/>
    </source>
</evidence>
<keyword evidence="5" id="KW-1185">Reference proteome</keyword>
<dbReference type="EMBL" id="BBIO01000011">
    <property type="protein sequence ID" value="GAK45640.1"/>
    <property type="molecule type" value="Genomic_DNA"/>
</dbReference>
<dbReference type="Gene3D" id="3.40.50.360">
    <property type="match status" value="1"/>
</dbReference>
<dbReference type="eggNOG" id="COG2249">
    <property type="taxonomic scope" value="Bacteria"/>
</dbReference>
<organism evidence="4 5">
    <name type="scientific">Tepidicaulis marinus</name>
    <dbReference type="NCBI Taxonomy" id="1333998"/>
    <lineage>
        <taxon>Bacteria</taxon>
        <taxon>Pseudomonadati</taxon>
        <taxon>Pseudomonadota</taxon>
        <taxon>Alphaproteobacteria</taxon>
        <taxon>Hyphomicrobiales</taxon>
        <taxon>Parvibaculaceae</taxon>
        <taxon>Tepidicaulis</taxon>
    </lineage>
</organism>
<dbReference type="Proteomes" id="UP000028702">
    <property type="component" value="Unassembled WGS sequence"/>
</dbReference>